<proteinExistence type="predicted"/>
<dbReference type="PANTHER" id="PTHR42921:SF1">
    <property type="entry name" value="ACETOACETYL-COA SYNTHETASE"/>
    <property type="match status" value="1"/>
</dbReference>
<name>A0ABV0NX45_9TELE</name>
<accession>A0ABV0NX45</accession>
<evidence type="ECO:0000313" key="2">
    <source>
        <dbReference type="Proteomes" id="UP001476798"/>
    </source>
</evidence>
<dbReference type="Proteomes" id="UP001476798">
    <property type="component" value="Unassembled WGS sequence"/>
</dbReference>
<organism evidence="1 2">
    <name type="scientific">Goodea atripinnis</name>
    <dbReference type="NCBI Taxonomy" id="208336"/>
    <lineage>
        <taxon>Eukaryota</taxon>
        <taxon>Metazoa</taxon>
        <taxon>Chordata</taxon>
        <taxon>Craniata</taxon>
        <taxon>Vertebrata</taxon>
        <taxon>Euteleostomi</taxon>
        <taxon>Actinopterygii</taxon>
        <taxon>Neopterygii</taxon>
        <taxon>Teleostei</taxon>
        <taxon>Neoteleostei</taxon>
        <taxon>Acanthomorphata</taxon>
        <taxon>Ovalentaria</taxon>
        <taxon>Atherinomorphae</taxon>
        <taxon>Cyprinodontiformes</taxon>
        <taxon>Goodeidae</taxon>
        <taxon>Goodea</taxon>
    </lineage>
</organism>
<evidence type="ECO:0000313" key="1">
    <source>
        <dbReference type="EMBL" id="MEQ2175998.1"/>
    </source>
</evidence>
<protein>
    <submittedName>
        <fullName evidence="1">Uncharacterized protein</fullName>
    </submittedName>
</protein>
<keyword evidence="2" id="KW-1185">Reference proteome</keyword>
<sequence>MSSEIFTEPRKAGPLVAKGISRMQPCWLSTALTLTPEVKNPVGGTDIVSCFMGQNPTVPVYRGEIQSRNLGMAIEAWSTEVEAFEEVSDSLCVPQYNEDGEERVILFLKMAPGKPFHPELVTKIKVAIRKALSARHIPALLLETKDIPVRKA</sequence>
<comment type="caution">
    <text evidence="1">The sequence shown here is derived from an EMBL/GenBank/DDBJ whole genome shotgun (WGS) entry which is preliminary data.</text>
</comment>
<dbReference type="EMBL" id="JAHRIO010052514">
    <property type="protein sequence ID" value="MEQ2175998.1"/>
    <property type="molecule type" value="Genomic_DNA"/>
</dbReference>
<gene>
    <name evidence="1" type="ORF">GOODEAATRI_023534</name>
</gene>
<dbReference type="PANTHER" id="PTHR42921">
    <property type="entry name" value="ACETOACETYL-COA SYNTHETASE"/>
    <property type="match status" value="1"/>
</dbReference>
<reference evidence="1 2" key="1">
    <citation type="submission" date="2021-06" db="EMBL/GenBank/DDBJ databases">
        <authorList>
            <person name="Palmer J.M."/>
        </authorList>
    </citation>
    <scope>NUCLEOTIDE SEQUENCE [LARGE SCALE GENOMIC DNA]</scope>
    <source>
        <strain evidence="1 2">GA_2019</strain>
        <tissue evidence="1">Muscle</tissue>
    </source>
</reference>
<dbReference type="SUPFAM" id="SSF56801">
    <property type="entry name" value="Acetyl-CoA synthetase-like"/>
    <property type="match status" value="1"/>
</dbReference>